<sequence>MHSMHLKLTPLHQPTIVITMVVNVVLAACNADAIRLAHKSIVRMGTLWRYPPILAGEKIWYAQPRLPVLVRQRG</sequence>
<dbReference type="PROSITE" id="PS51257">
    <property type="entry name" value="PROKAR_LIPOPROTEIN"/>
    <property type="match status" value="1"/>
</dbReference>
<accession>A0A238XZ26</accession>
<organism evidence="2 3">
    <name type="scientific">Hymenobacter mucosus</name>
    <dbReference type="NCBI Taxonomy" id="1411120"/>
    <lineage>
        <taxon>Bacteria</taxon>
        <taxon>Pseudomonadati</taxon>
        <taxon>Bacteroidota</taxon>
        <taxon>Cytophagia</taxon>
        <taxon>Cytophagales</taxon>
        <taxon>Hymenobacteraceae</taxon>
        <taxon>Hymenobacter</taxon>
    </lineage>
</organism>
<evidence type="ECO:0000256" key="1">
    <source>
        <dbReference type="SAM" id="Phobius"/>
    </source>
</evidence>
<name>A0A238XZ26_9BACT</name>
<reference evidence="3" key="1">
    <citation type="submission" date="2017-06" db="EMBL/GenBank/DDBJ databases">
        <authorList>
            <person name="Varghese N."/>
            <person name="Submissions S."/>
        </authorList>
    </citation>
    <scope>NUCLEOTIDE SEQUENCE [LARGE SCALE GENOMIC DNA]</scope>
    <source>
        <strain evidence="3">DSM 28041</strain>
    </source>
</reference>
<protein>
    <submittedName>
        <fullName evidence="2">Uncharacterized protein</fullName>
    </submittedName>
</protein>
<keyword evidence="1" id="KW-1133">Transmembrane helix</keyword>
<gene>
    <name evidence="2" type="ORF">SAMN06269173_104497</name>
</gene>
<dbReference type="AlphaFoldDB" id="A0A238XZ26"/>
<dbReference type="EMBL" id="FZNS01000004">
    <property type="protein sequence ID" value="SNR63972.1"/>
    <property type="molecule type" value="Genomic_DNA"/>
</dbReference>
<evidence type="ECO:0000313" key="2">
    <source>
        <dbReference type="EMBL" id="SNR63972.1"/>
    </source>
</evidence>
<dbReference type="Proteomes" id="UP000198310">
    <property type="component" value="Unassembled WGS sequence"/>
</dbReference>
<keyword evidence="1" id="KW-0472">Membrane</keyword>
<evidence type="ECO:0000313" key="3">
    <source>
        <dbReference type="Proteomes" id="UP000198310"/>
    </source>
</evidence>
<dbReference type="RefSeq" id="WP_143437127.1">
    <property type="nucleotide sequence ID" value="NZ_FZNS01000004.1"/>
</dbReference>
<keyword evidence="1" id="KW-0812">Transmembrane</keyword>
<keyword evidence="3" id="KW-1185">Reference proteome</keyword>
<feature type="transmembrane region" description="Helical" evidence="1">
    <location>
        <begin position="15"/>
        <end position="34"/>
    </location>
</feature>
<proteinExistence type="predicted"/>